<organism evidence="2 3">
    <name type="scientific">Phytophthora infestans (strain T30-4)</name>
    <name type="common">Potato late blight agent</name>
    <dbReference type="NCBI Taxonomy" id="403677"/>
    <lineage>
        <taxon>Eukaryota</taxon>
        <taxon>Sar</taxon>
        <taxon>Stramenopiles</taxon>
        <taxon>Oomycota</taxon>
        <taxon>Peronosporomycetes</taxon>
        <taxon>Peronosporales</taxon>
        <taxon>Peronosporaceae</taxon>
        <taxon>Phytophthora</taxon>
    </lineage>
</organism>
<dbReference type="OMA" id="LHAKFRD"/>
<protein>
    <submittedName>
        <fullName evidence="2">RXLR effector family, putative</fullName>
    </submittedName>
</protein>
<dbReference type="InParanoid" id="D0N8J4"/>
<dbReference type="GeneID" id="9465722"/>
<dbReference type="VEuPathDB" id="FungiDB:PITG_22824"/>
<name>D0N8J4_PHYIT</name>
<accession>D0N8J4</accession>
<dbReference type="KEGG" id="pif:PITG_22824"/>
<dbReference type="EMBL" id="DS028128">
    <property type="protein sequence ID" value="EEY53879.1"/>
    <property type="molecule type" value="Genomic_DNA"/>
</dbReference>
<keyword evidence="1" id="KW-0732">Signal</keyword>
<dbReference type="eggNOG" id="ENOG502RG0S">
    <property type="taxonomic scope" value="Eukaryota"/>
</dbReference>
<feature type="chain" id="PRO_5003012208" evidence="1">
    <location>
        <begin position="21"/>
        <end position="504"/>
    </location>
</feature>
<evidence type="ECO:0000313" key="2">
    <source>
        <dbReference type="EMBL" id="EEY53879.1"/>
    </source>
</evidence>
<dbReference type="Proteomes" id="UP000006643">
    <property type="component" value="Unassembled WGS sequence"/>
</dbReference>
<dbReference type="HOGENOM" id="CLU_021192_3_1_1"/>
<keyword evidence="3" id="KW-1185">Reference proteome</keyword>
<sequence>MHHYHLILLTMAALLGICTGATVSTDSTIAAADVPVVGLSTKKPYGVTAKRPTKASAATNTGNEDRGNAANLMQAGTSKLDDLVTSANLETFKFLVNNLQLGDDFVASLRSSQLKNLNTFHSSNRRTRDSEKHISLIAPLTAKYGDDAVAKALVKLERDTNTPPEMATLVQQLRSEQLTYWLQNGISGYDVFKLLKLEDDGYEALHRLKFQALEDYITKINSEKSAGETMLNVLTKAFGDESKLVPLIETAKSRRRSMMKGFELEAALLAKWRSDDLPLNEIWVRLKIGNNVYDALKSAELRLFSKYVFKYYPTNEKAVVEMLIATYGDVRVATALGIANTKATTADIAAKLQVQQLEGWLSSQRSANDVFKLLKIEEDGLRFVNSPKWEILSEFIKVFNSNKNPEDMTDMFTVLRNVYHDDGKFVLMLTKEQTSGAPLIAKTAIQYRDVLLEEWIRSDIKPTDIYRKFFNGKEGIQEKKIVARYTEYYDEEMDIPVHVLSAPL</sequence>
<evidence type="ECO:0000313" key="3">
    <source>
        <dbReference type="Proteomes" id="UP000006643"/>
    </source>
</evidence>
<dbReference type="RefSeq" id="XP_002904510.1">
    <property type="nucleotide sequence ID" value="XM_002904464.1"/>
</dbReference>
<dbReference type="OrthoDB" id="128648at2759"/>
<gene>
    <name evidence="2" type="ORF">PITG_22824</name>
</gene>
<dbReference type="STRING" id="403677.D0N8J4"/>
<reference evidence="3" key="1">
    <citation type="journal article" date="2009" name="Nature">
        <title>Genome sequence and analysis of the Irish potato famine pathogen Phytophthora infestans.</title>
        <authorList>
            <consortium name="The Broad Institute Genome Sequencing Platform"/>
            <person name="Haas B.J."/>
            <person name="Kamoun S."/>
            <person name="Zody M.C."/>
            <person name="Jiang R.H."/>
            <person name="Handsaker R.E."/>
            <person name="Cano L.M."/>
            <person name="Grabherr M."/>
            <person name="Kodira C.D."/>
            <person name="Raffaele S."/>
            <person name="Torto-Alalibo T."/>
            <person name="Bozkurt T.O."/>
            <person name="Ah-Fong A.M."/>
            <person name="Alvarado L."/>
            <person name="Anderson V.L."/>
            <person name="Armstrong M.R."/>
            <person name="Avrova A."/>
            <person name="Baxter L."/>
            <person name="Beynon J."/>
            <person name="Boevink P.C."/>
            <person name="Bollmann S.R."/>
            <person name="Bos J.I."/>
            <person name="Bulone V."/>
            <person name="Cai G."/>
            <person name="Cakir C."/>
            <person name="Carrington J.C."/>
            <person name="Chawner M."/>
            <person name="Conti L."/>
            <person name="Costanzo S."/>
            <person name="Ewan R."/>
            <person name="Fahlgren N."/>
            <person name="Fischbach M.A."/>
            <person name="Fugelstad J."/>
            <person name="Gilroy E.M."/>
            <person name="Gnerre S."/>
            <person name="Green P.J."/>
            <person name="Grenville-Briggs L.J."/>
            <person name="Griffith J."/>
            <person name="Grunwald N.J."/>
            <person name="Horn K."/>
            <person name="Horner N.R."/>
            <person name="Hu C.H."/>
            <person name="Huitema E."/>
            <person name="Jeong D.H."/>
            <person name="Jones A.M."/>
            <person name="Jones J.D."/>
            <person name="Jones R.W."/>
            <person name="Karlsson E.K."/>
            <person name="Kunjeti S.G."/>
            <person name="Lamour K."/>
            <person name="Liu Z."/>
            <person name="Ma L."/>
            <person name="Maclean D."/>
            <person name="Chibucos M.C."/>
            <person name="McDonald H."/>
            <person name="McWalters J."/>
            <person name="Meijer H.J."/>
            <person name="Morgan W."/>
            <person name="Morris P.F."/>
            <person name="Munro C.A."/>
            <person name="O'Neill K."/>
            <person name="Ospina-Giraldo M."/>
            <person name="Pinzon A."/>
            <person name="Pritchard L."/>
            <person name="Ramsahoye B."/>
            <person name="Ren Q."/>
            <person name="Restrepo S."/>
            <person name="Roy S."/>
            <person name="Sadanandom A."/>
            <person name="Savidor A."/>
            <person name="Schornack S."/>
            <person name="Schwartz D.C."/>
            <person name="Schumann U.D."/>
            <person name="Schwessinger B."/>
            <person name="Seyer L."/>
            <person name="Sharpe T."/>
            <person name="Silvar C."/>
            <person name="Song J."/>
            <person name="Studholme D.J."/>
            <person name="Sykes S."/>
            <person name="Thines M."/>
            <person name="van de Vondervoort P.J."/>
            <person name="Phuntumart V."/>
            <person name="Wawra S."/>
            <person name="Weide R."/>
            <person name="Win J."/>
            <person name="Young C."/>
            <person name="Zhou S."/>
            <person name="Fry W."/>
            <person name="Meyers B.C."/>
            <person name="van West P."/>
            <person name="Ristaino J."/>
            <person name="Govers F."/>
            <person name="Birch P.R."/>
            <person name="Whisson S.C."/>
            <person name="Judelson H.S."/>
            <person name="Nusbaum C."/>
        </authorList>
    </citation>
    <scope>NUCLEOTIDE SEQUENCE [LARGE SCALE GENOMIC DNA]</scope>
    <source>
        <strain evidence="3">T30-4</strain>
    </source>
</reference>
<evidence type="ECO:0000256" key="1">
    <source>
        <dbReference type="SAM" id="SignalP"/>
    </source>
</evidence>
<dbReference type="AlphaFoldDB" id="D0N8J4"/>
<feature type="signal peptide" evidence="1">
    <location>
        <begin position="1"/>
        <end position="20"/>
    </location>
</feature>
<proteinExistence type="predicted"/>